<feature type="region of interest" description="Disordered" evidence="1">
    <location>
        <begin position="37"/>
        <end position="99"/>
    </location>
</feature>
<name>F2DJ74_HORVV</name>
<dbReference type="AlphaFoldDB" id="F2DJ74"/>
<sequence>MAPSYRLPIGSFACAAGPSSSSAMVCAGRWATTSAWRPGKSPAGLAVSSTTRAPAPRATPQMASTVENAPGPAEATRRSPDKAGGAVTSPTQCAGRPRCARRMQRARIMRPSRPTPCTNTRPLREDAAASSETSTVRAAGCAEGVEKTEAIWAHMAEASAEAEEVVSPPLIVQEQDYKFIILFLSSPPVEWSGVDNWARLVASAFLGENYTFSPSSICRTTI</sequence>
<organism evidence="2">
    <name type="scientific">Hordeum vulgare subsp. vulgare</name>
    <name type="common">Domesticated barley</name>
    <dbReference type="NCBI Taxonomy" id="112509"/>
    <lineage>
        <taxon>Eukaryota</taxon>
        <taxon>Viridiplantae</taxon>
        <taxon>Streptophyta</taxon>
        <taxon>Embryophyta</taxon>
        <taxon>Tracheophyta</taxon>
        <taxon>Spermatophyta</taxon>
        <taxon>Magnoliopsida</taxon>
        <taxon>Liliopsida</taxon>
        <taxon>Poales</taxon>
        <taxon>Poaceae</taxon>
        <taxon>BOP clade</taxon>
        <taxon>Pooideae</taxon>
        <taxon>Triticodae</taxon>
        <taxon>Triticeae</taxon>
        <taxon>Hordeinae</taxon>
        <taxon>Hordeum</taxon>
    </lineage>
</organism>
<protein>
    <submittedName>
        <fullName evidence="2">Predicted protein</fullName>
    </submittedName>
</protein>
<feature type="region of interest" description="Disordered" evidence="1">
    <location>
        <begin position="111"/>
        <end position="135"/>
    </location>
</feature>
<evidence type="ECO:0000313" key="2">
    <source>
        <dbReference type="EMBL" id="BAJ95145.1"/>
    </source>
</evidence>
<dbReference type="EMBL" id="AK363942">
    <property type="protein sequence ID" value="BAJ95145.1"/>
    <property type="molecule type" value="mRNA"/>
</dbReference>
<evidence type="ECO:0000256" key="1">
    <source>
        <dbReference type="SAM" id="MobiDB-lite"/>
    </source>
</evidence>
<reference evidence="2" key="1">
    <citation type="journal article" date="2011" name="Plant Physiol.">
        <title>Comprehensive sequence analysis of 24,783 barley full-length cDNAs derived from 12 clone libraries.</title>
        <authorList>
            <person name="Matsumoto T."/>
            <person name="Tanaka T."/>
            <person name="Sakai H."/>
            <person name="Amano N."/>
            <person name="Kanamori H."/>
            <person name="Kurita K."/>
            <person name="Kikuta A."/>
            <person name="Kamiya K."/>
            <person name="Yamamoto M."/>
            <person name="Ikawa H."/>
            <person name="Fujii N."/>
            <person name="Hori K."/>
            <person name="Itoh T."/>
            <person name="Sato K."/>
        </authorList>
    </citation>
    <scope>NUCLEOTIDE SEQUENCE</scope>
    <source>
        <tissue evidence="2">Shoot and root</tissue>
    </source>
</reference>
<proteinExistence type="evidence at transcript level"/>
<accession>F2DJ74</accession>